<dbReference type="InterPro" id="IPR011006">
    <property type="entry name" value="CheY-like_superfamily"/>
</dbReference>
<dbReference type="Proteomes" id="UP001169764">
    <property type="component" value="Unassembled WGS sequence"/>
</dbReference>
<dbReference type="Gene3D" id="3.40.50.2300">
    <property type="match status" value="1"/>
</dbReference>
<evidence type="ECO:0000259" key="2">
    <source>
        <dbReference type="PROSITE" id="PS50110"/>
    </source>
</evidence>
<keyword evidence="1" id="KW-0597">Phosphoprotein</keyword>
<sequence length="146" mass="15752">MRILVVDDSLTIRALLEGIFENASNCEVVGLAADVDQARQFIASEAPDVITLDLSLPGTDGLTFLDELGQHAHAPVIVISSSTSPGSFESGEAMRRGAVACFDKARLIPDAARLVKLLKHSALEHQRMRLADMEKCARADRLLRAA</sequence>
<gene>
    <name evidence="3" type="ORF">Q4F19_19175</name>
</gene>
<evidence type="ECO:0000256" key="1">
    <source>
        <dbReference type="PROSITE-ProRule" id="PRU00169"/>
    </source>
</evidence>
<dbReference type="PANTHER" id="PTHR42872">
    <property type="entry name" value="PROTEIN-GLUTAMATE METHYLESTERASE/PROTEIN-GLUTAMINE GLUTAMINASE"/>
    <property type="match status" value="1"/>
</dbReference>
<dbReference type="RefSeq" id="WP_303546451.1">
    <property type="nucleotide sequence ID" value="NZ_JAUOTP010000011.1"/>
</dbReference>
<dbReference type="PROSITE" id="PS50110">
    <property type="entry name" value="RESPONSE_REGULATORY"/>
    <property type="match status" value="1"/>
</dbReference>
<organism evidence="3 4">
    <name type="scientific">Sphingomonas natans</name>
    <dbReference type="NCBI Taxonomy" id="3063330"/>
    <lineage>
        <taxon>Bacteria</taxon>
        <taxon>Pseudomonadati</taxon>
        <taxon>Pseudomonadota</taxon>
        <taxon>Alphaproteobacteria</taxon>
        <taxon>Sphingomonadales</taxon>
        <taxon>Sphingomonadaceae</taxon>
        <taxon>Sphingomonas</taxon>
    </lineage>
</organism>
<feature type="domain" description="Response regulatory" evidence="2">
    <location>
        <begin position="2"/>
        <end position="119"/>
    </location>
</feature>
<reference evidence="3" key="1">
    <citation type="submission" date="2023-07" db="EMBL/GenBank/DDBJ databases">
        <authorList>
            <person name="Kim M."/>
        </authorList>
    </citation>
    <scope>NUCLEOTIDE SEQUENCE</scope>
    <source>
        <strain evidence="3">BIUV-7</strain>
    </source>
</reference>
<keyword evidence="4" id="KW-1185">Reference proteome</keyword>
<comment type="caution">
    <text evidence="3">The sequence shown here is derived from an EMBL/GenBank/DDBJ whole genome shotgun (WGS) entry which is preliminary data.</text>
</comment>
<name>A0ABT8YDT9_9SPHN</name>
<accession>A0ABT8YDT9</accession>
<protein>
    <submittedName>
        <fullName evidence="3">Response regulator</fullName>
    </submittedName>
</protein>
<proteinExistence type="predicted"/>
<feature type="modified residue" description="4-aspartylphosphate" evidence="1">
    <location>
        <position position="53"/>
    </location>
</feature>
<dbReference type="Pfam" id="PF00072">
    <property type="entry name" value="Response_reg"/>
    <property type="match status" value="1"/>
</dbReference>
<dbReference type="SMART" id="SM00448">
    <property type="entry name" value="REC"/>
    <property type="match status" value="1"/>
</dbReference>
<evidence type="ECO:0000313" key="4">
    <source>
        <dbReference type="Proteomes" id="UP001169764"/>
    </source>
</evidence>
<dbReference type="SUPFAM" id="SSF52172">
    <property type="entry name" value="CheY-like"/>
    <property type="match status" value="1"/>
</dbReference>
<dbReference type="EMBL" id="JAUOTP010000011">
    <property type="protein sequence ID" value="MDO6416513.1"/>
    <property type="molecule type" value="Genomic_DNA"/>
</dbReference>
<dbReference type="CDD" id="cd17541">
    <property type="entry name" value="REC_CheB-like"/>
    <property type="match status" value="1"/>
</dbReference>
<dbReference type="InterPro" id="IPR001789">
    <property type="entry name" value="Sig_transdc_resp-reg_receiver"/>
</dbReference>
<dbReference type="PANTHER" id="PTHR42872:SF6">
    <property type="entry name" value="PROTEIN-GLUTAMATE METHYLESTERASE_PROTEIN-GLUTAMINE GLUTAMINASE"/>
    <property type="match status" value="1"/>
</dbReference>
<evidence type="ECO:0000313" key="3">
    <source>
        <dbReference type="EMBL" id="MDO6416513.1"/>
    </source>
</evidence>